<accession>A0A318ZK31</accession>
<evidence type="ECO:0000313" key="2">
    <source>
        <dbReference type="EMBL" id="PYH47909.1"/>
    </source>
</evidence>
<dbReference type="GeneID" id="37080751"/>
<keyword evidence="3" id="KW-1185">Reference proteome</keyword>
<protein>
    <submittedName>
        <fullName evidence="2">Uncharacterized protein</fullName>
    </submittedName>
</protein>
<dbReference type="EMBL" id="KZ821223">
    <property type="protein sequence ID" value="PYH47909.1"/>
    <property type="molecule type" value="Genomic_DNA"/>
</dbReference>
<dbReference type="OrthoDB" id="4224309at2759"/>
<sequence length="209" mass="22831">MSNNDFQDLPSTRVSAAPASTAFSASLTESNLSIHEEQSERVSPLTCSFQQALSEPTVPSWIDTLIAEERIHAYHSQLGSSLCELPLLANHETKLDTEQQLAQAQGPYASSAKQPSTAQPAAGPDNHDQVPISLKLFENMGSLGQGSIRHERPLERFLTPGYSDPCFYTKPALAQIGVKLGSMEDKEKRKQLARENVELAVSRRVDSSP</sequence>
<name>A0A318ZK31_9EURO</name>
<proteinExistence type="predicted"/>
<reference evidence="2 3" key="1">
    <citation type="submission" date="2016-12" db="EMBL/GenBank/DDBJ databases">
        <title>The genomes of Aspergillus section Nigri reveals drivers in fungal speciation.</title>
        <authorList>
            <consortium name="DOE Joint Genome Institute"/>
            <person name="Vesth T.C."/>
            <person name="Nybo J."/>
            <person name="Theobald S."/>
            <person name="Brandl J."/>
            <person name="Frisvad J.C."/>
            <person name="Nielsen K.F."/>
            <person name="Lyhne E.K."/>
            <person name="Kogle M.E."/>
            <person name="Kuo A."/>
            <person name="Riley R."/>
            <person name="Clum A."/>
            <person name="Nolan M."/>
            <person name="Lipzen A."/>
            <person name="Salamov A."/>
            <person name="Henrissat B."/>
            <person name="Wiebenga A."/>
            <person name="De Vries R.P."/>
            <person name="Grigoriev I.V."/>
            <person name="Mortensen U.H."/>
            <person name="Andersen M.R."/>
            <person name="Baker S.E."/>
        </authorList>
    </citation>
    <scope>NUCLEOTIDE SEQUENCE [LARGE SCALE GENOMIC DNA]</scope>
    <source>
        <strain evidence="2 3">JOP 1030-1</strain>
    </source>
</reference>
<organism evidence="2 3">
    <name type="scientific">Aspergillus saccharolyticus JOP 1030-1</name>
    <dbReference type="NCBI Taxonomy" id="1450539"/>
    <lineage>
        <taxon>Eukaryota</taxon>
        <taxon>Fungi</taxon>
        <taxon>Dikarya</taxon>
        <taxon>Ascomycota</taxon>
        <taxon>Pezizomycotina</taxon>
        <taxon>Eurotiomycetes</taxon>
        <taxon>Eurotiomycetidae</taxon>
        <taxon>Eurotiales</taxon>
        <taxon>Aspergillaceae</taxon>
        <taxon>Aspergillus</taxon>
        <taxon>Aspergillus subgen. Circumdati</taxon>
    </lineage>
</organism>
<gene>
    <name evidence="2" type="ORF">BP01DRAFT_421593</name>
</gene>
<dbReference type="STRING" id="1450539.A0A318ZK31"/>
<dbReference type="Proteomes" id="UP000248349">
    <property type="component" value="Unassembled WGS sequence"/>
</dbReference>
<dbReference type="RefSeq" id="XP_025433891.1">
    <property type="nucleotide sequence ID" value="XM_025579522.1"/>
</dbReference>
<dbReference type="AlphaFoldDB" id="A0A318ZK31"/>
<evidence type="ECO:0000256" key="1">
    <source>
        <dbReference type="SAM" id="MobiDB-lite"/>
    </source>
</evidence>
<evidence type="ECO:0000313" key="3">
    <source>
        <dbReference type="Proteomes" id="UP000248349"/>
    </source>
</evidence>
<feature type="region of interest" description="Disordered" evidence="1">
    <location>
        <begin position="98"/>
        <end position="129"/>
    </location>
</feature>